<dbReference type="PANTHER" id="PTHR46401">
    <property type="entry name" value="GLYCOSYLTRANSFERASE WBBK-RELATED"/>
    <property type="match status" value="1"/>
</dbReference>
<dbReference type="SUPFAM" id="SSF53756">
    <property type="entry name" value="UDP-Glycosyltransferase/glycogen phosphorylase"/>
    <property type="match status" value="1"/>
</dbReference>
<organism evidence="3 4">
    <name type="scientific">Geotalea uraniireducens</name>
    <dbReference type="NCBI Taxonomy" id="351604"/>
    <lineage>
        <taxon>Bacteria</taxon>
        <taxon>Pseudomonadati</taxon>
        <taxon>Thermodesulfobacteriota</taxon>
        <taxon>Desulfuromonadia</taxon>
        <taxon>Geobacterales</taxon>
        <taxon>Geobacteraceae</taxon>
        <taxon>Geotalea</taxon>
    </lineage>
</organism>
<gene>
    <name evidence="3" type="ORF">GURASL_14760</name>
</gene>
<accession>A0ABM8EJB9</accession>
<dbReference type="PANTHER" id="PTHR46401:SF2">
    <property type="entry name" value="GLYCOSYLTRANSFERASE WBBK-RELATED"/>
    <property type="match status" value="1"/>
</dbReference>
<dbReference type="CDD" id="cd03801">
    <property type="entry name" value="GT4_PimA-like"/>
    <property type="match status" value="1"/>
</dbReference>
<reference evidence="3 4" key="1">
    <citation type="submission" date="2022-12" db="EMBL/GenBank/DDBJ databases">
        <title>Polyphasic characterization of Geotalea uranireducens NIT-SL11 newly isolated from a complex of sewage sludge and microbially reduced graphene oxide.</title>
        <authorList>
            <person name="Xie L."/>
            <person name="Yoshida N."/>
            <person name="Meng L."/>
        </authorList>
    </citation>
    <scope>NUCLEOTIDE SEQUENCE [LARGE SCALE GENOMIC DNA]</scope>
    <source>
        <strain evidence="3 4">NIT-SL11</strain>
    </source>
</reference>
<evidence type="ECO:0000313" key="3">
    <source>
        <dbReference type="EMBL" id="BDV42553.1"/>
    </source>
</evidence>
<name>A0ABM8EJB9_9BACT</name>
<evidence type="ECO:0000256" key="1">
    <source>
        <dbReference type="ARBA" id="ARBA00022679"/>
    </source>
</evidence>
<dbReference type="RefSeq" id="WP_282003078.1">
    <property type="nucleotide sequence ID" value="NZ_AP027151.1"/>
</dbReference>
<sequence>MNDKVPRRVLIVSPDAFLPRYNMFPDFVIGKKLADEGTLQVFFATRKTAGTRMFGSYEGVRTYRLPGLFYRNNRLWSLCRSFFAALLLLLLVRPDLLFVNHFRSGCFPLVFLARLFGCRTVQSEAGILHDDYITDDRDNPLRAPVKVDNIIWRLGAVGGGRGAKKRLFNYFRHWPWYHVDRLVFYSRHNLDYARLIGLDERKIKTVRHFFNARYLERSTAAIEQYRLPGKKVVFLICQLKLRKGYDLFLEAAKRVAGSREDVVFILASSSPDKARREAIREFVEVNNLDGKLLFLTSISNEVRNYLYERADVYLMPSRYEGFGLPAIEAGHSGCVVVASDVPALNEFLEDGTNALLFAVDDLDDLYRQVLAALDLNDDEKAKLAAGMARSSEWFDIGRLENFTREFLELVQ</sequence>
<evidence type="ECO:0000259" key="2">
    <source>
        <dbReference type="Pfam" id="PF13579"/>
    </source>
</evidence>
<protein>
    <recommendedName>
        <fullName evidence="2">Glycosyltransferase subfamily 4-like N-terminal domain-containing protein</fullName>
    </recommendedName>
</protein>
<dbReference type="Proteomes" id="UP001317705">
    <property type="component" value="Chromosome"/>
</dbReference>
<evidence type="ECO:0000313" key="4">
    <source>
        <dbReference type="Proteomes" id="UP001317705"/>
    </source>
</evidence>
<dbReference type="Pfam" id="PF13579">
    <property type="entry name" value="Glyco_trans_4_4"/>
    <property type="match status" value="1"/>
</dbReference>
<dbReference type="InterPro" id="IPR028098">
    <property type="entry name" value="Glyco_trans_4-like_N"/>
</dbReference>
<dbReference type="Pfam" id="PF13692">
    <property type="entry name" value="Glyco_trans_1_4"/>
    <property type="match status" value="1"/>
</dbReference>
<proteinExistence type="predicted"/>
<keyword evidence="4" id="KW-1185">Reference proteome</keyword>
<dbReference type="Gene3D" id="3.40.50.2000">
    <property type="entry name" value="Glycogen Phosphorylase B"/>
    <property type="match status" value="1"/>
</dbReference>
<feature type="domain" description="Glycosyltransferase subfamily 4-like N-terminal" evidence="2">
    <location>
        <begin position="32"/>
        <end position="206"/>
    </location>
</feature>
<dbReference type="EMBL" id="AP027151">
    <property type="protein sequence ID" value="BDV42553.1"/>
    <property type="molecule type" value="Genomic_DNA"/>
</dbReference>
<keyword evidence="1" id="KW-0808">Transferase</keyword>